<gene>
    <name evidence="2" type="ORF">Pan181_08520</name>
</gene>
<evidence type="ECO:0000256" key="1">
    <source>
        <dbReference type="SAM" id="Phobius"/>
    </source>
</evidence>
<keyword evidence="1" id="KW-0812">Transmembrane</keyword>
<dbReference type="AlphaFoldDB" id="A0A518AIV5"/>
<evidence type="ECO:0000313" key="3">
    <source>
        <dbReference type="Proteomes" id="UP000315750"/>
    </source>
</evidence>
<feature type="transmembrane region" description="Helical" evidence="1">
    <location>
        <begin position="98"/>
        <end position="118"/>
    </location>
</feature>
<feature type="transmembrane region" description="Helical" evidence="1">
    <location>
        <begin position="154"/>
        <end position="174"/>
    </location>
</feature>
<accession>A0A518AIV5</accession>
<organism evidence="2 3">
    <name type="scientific">Aeoliella mucimassa</name>
    <dbReference type="NCBI Taxonomy" id="2527972"/>
    <lineage>
        <taxon>Bacteria</taxon>
        <taxon>Pseudomonadati</taxon>
        <taxon>Planctomycetota</taxon>
        <taxon>Planctomycetia</taxon>
        <taxon>Pirellulales</taxon>
        <taxon>Lacipirellulaceae</taxon>
        <taxon>Aeoliella</taxon>
    </lineage>
</organism>
<keyword evidence="3" id="KW-1185">Reference proteome</keyword>
<sequence length="175" mass="19271">MLLIDLLTSMKTVYPFEIPPAVADSIPAANFDGYSYADVKFHGRWDGILVINADRQCIGVYVGRRIVEYSLPFAPTEIEALRPASLANRWLASIPAGWSPYNLALCTIWIAFPVLFLLGMTLTAWFLVLLIPLFGVCSIALFSIRGFPFGRGPTFLFGLGMVMASVLVLAMRGFS</sequence>
<keyword evidence="1" id="KW-0472">Membrane</keyword>
<reference evidence="2 3" key="1">
    <citation type="submission" date="2019-02" db="EMBL/GenBank/DDBJ databases">
        <title>Deep-cultivation of Planctomycetes and their phenomic and genomic characterization uncovers novel biology.</title>
        <authorList>
            <person name="Wiegand S."/>
            <person name="Jogler M."/>
            <person name="Boedeker C."/>
            <person name="Pinto D."/>
            <person name="Vollmers J."/>
            <person name="Rivas-Marin E."/>
            <person name="Kohn T."/>
            <person name="Peeters S.H."/>
            <person name="Heuer A."/>
            <person name="Rast P."/>
            <person name="Oberbeckmann S."/>
            <person name="Bunk B."/>
            <person name="Jeske O."/>
            <person name="Meyerdierks A."/>
            <person name="Storesund J.E."/>
            <person name="Kallscheuer N."/>
            <person name="Luecker S."/>
            <person name="Lage O.M."/>
            <person name="Pohl T."/>
            <person name="Merkel B.J."/>
            <person name="Hornburger P."/>
            <person name="Mueller R.-W."/>
            <person name="Bruemmer F."/>
            <person name="Labrenz M."/>
            <person name="Spormann A.M."/>
            <person name="Op den Camp H."/>
            <person name="Overmann J."/>
            <person name="Amann R."/>
            <person name="Jetten M.S.M."/>
            <person name="Mascher T."/>
            <person name="Medema M.H."/>
            <person name="Devos D.P."/>
            <person name="Kaster A.-K."/>
            <person name="Ovreas L."/>
            <person name="Rohde M."/>
            <person name="Galperin M.Y."/>
            <person name="Jogler C."/>
        </authorList>
    </citation>
    <scope>NUCLEOTIDE SEQUENCE [LARGE SCALE GENOMIC DNA]</scope>
    <source>
        <strain evidence="2 3">Pan181</strain>
    </source>
</reference>
<name>A0A518AIV5_9BACT</name>
<dbReference type="EMBL" id="CP036278">
    <property type="protein sequence ID" value="QDU54669.1"/>
    <property type="molecule type" value="Genomic_DNA"/>
</dbReference>
<proteinExistence type="predicted"/>
<dbReference type="KEGG" id="amuc:Pan181_08520"/>
<dbReference type="Proteomes" id="UP000315750">
    <property type="component" value="Chromosome"/>
</dbReference>
<keyword evidence="1" id="KW-1133">Transmembrane helix</keyword>
<feature type="transmembrane region" description="Helical" evidence="1">
    <location>
        <begin position="124"/>
        <end position="142"/>
    </location>
</feature>
<evidence type="ECO:0000313" key="2">
    <source>
        <dbReference type="EMBL" id="QDU54669.1"/>
    </source>
</evidence>
<protein>
    <submittedName>
        <fullName evidence="2">Uncharacterized protein</fullName>
    </submittedName>
</protein>